<feature type="non-terminal residue" evidence="1">
    <location>
        <position position="38"/>
    </location>
</feature>
<accession>A0A6J4U1J4</accession>
<feature type="non-terminal residue" evidence="1">
    <location>
        <position position="1"/>
    </location>
</feature>
<sequence length="38" mass="4124">ASATRPRHPCPAHQRRSILLQLRHPTDHAGVAGESSIV</sequence>
<proteinExistence type="predicted"/>
<dbReference type="AlphaFoldDB" id="A0A6J4U1J4"/>
<dbReference type="EMBL" id="CADCWF010000024">
    <property type="protein sequence ID" value="CAA9538153.1"/>
    <property type="molecule type" value="Genomic_DNA"/>
</dbReference>
<reference evidence="1" key="1">
    <citation type="submission" date="2020-02" db="EMBL/GenBank/DDBJ databases">
        <authorList>
            <person name="Meier V. D."/>
        </authorList>
    </citation>
    <scope>NUCLEOTIDE SEQUENCE</scope>
    <source>
        <strain evidence="1">AVDCRST_MAG59</strain>
    </source>
</reference>
<name>A0A6J4U1J4_9BACT</name>
<gene>
    <name evidence="1" type="ORF">AVDCRST_MAG59-542</name>
</gene>
<evidence type="ECO:0000313" key="1">
    <source>
        <dbReference type="EMBL" id="CAA9538153.1"/>
    </source>
</evidence>
<protein>
    <submittedName>
        <fullName evidence="1">Uncharacterized protein</fullName>
    </submittedName>
</protein>
<organism evidence="1">
    <name type="scientific">uncultured Thermomicrobiales bacterium</name>
    <dbReference type="NCBI Taxonomy" id="1645740"/>
    <lineage>
        <taxon>Bacteria</taxon>
        <taxon>Pseudomonadati</taxon>
        <taxon>Thermomicrobiota</taxon>
        <taxon>Thermomicrobia</taxon>
        <taxon>Thermomicrobiales</taxon>
        <taxon>environmental samples</taxon>
    </lineage>
</organism>